<organism evidence="1 2">
    <name type="scientific">Streptomyces dengpaensis</name>
    <dbReference type="NCBI Taxonomy" id="2049881"/>
    <lineage>
        <taxon>Bacteria</taxon>
        <taxon>Bacillati</taxon>
        <taxon>Actinomycetota</taxon>
        <taxon>Actinomycetes</taxon>
        <taxon>Kitasatosporales</taxon>
        <taxon>Streptomycetaceae</taxon>
        <taxon>Streptomyces</taxon>
    </lineage>
</organism>
<evidence type="ECO:0008006" key="3">
    <source>
        <dbReference type="Google" id="ProtNLM"/>
    </source>
</evidence>
<dbReference type="Proteomes" id="UP000238413">
    <property type="component" value="Chromosome"/>
</dbReference>
<gene>
    <name evidence="1" type="ORF">C4B68_07510</name>
</gene>
<dbReference type="EMBL" id="CP026652">
    <property type="protein sequence ID" value="AVH55655.1"/>
    <property type="molecule type" value="Genomic_DNA"/>
</dbReference>
<dbReference type="RefSeq" id="WP_099498627.1">
    <property type="nucleotide sequence ID" value="NZ_CP026652.1"/>
</dbReference>
<sequence>MPGQRVEPVAVVAEPARVGVREVERASRRDGAVCRVDPGRFACRALAAELADEWVLYCRARALRGPDRAARAVRSFAAFADAWLAERGIDPQLVRLTGGPTDLTEIVYEWEHELRRVHPYPSKRGYELASNLLALIEQRSVREGDLPPRLAARAQAAPLFGKPAEGPPLEEFSQAERVALRDAARHDIRALEGRLAAGRDLLETGCDPRCGGWESVANLVWAVHQGLLDTTVLRAHLPTSPGHWPTEIRQIAGDAGATWAPQALLAGLAAMVFPRELDLQPFRVLLLLAMDECTPEELLDLAVDDVEFTDGGVRLAQTKRRAGRIRRRLHSGSAAADDGDGSTFDGEGRWDVPGLLRRMFAVTSPVRHAYPDVANWLWVAVEPSGAGRARVRGRRAEFVLSGRRLTDWITRQRRPNGRPLEITAPHDARRLRKTAKIGRVVALGGTVADLAGDDHHVEVFRRHYAHGTTAHVLAGRAVTAAQQRVFASLTRPVFTDEEAVADLTEPEVSAALGMDVDTAEAMRDGQLDMGLVNCRDPYASPHTPTGSVCHVAPAMCMLCRNAVVFPSHLPRLVLLAEHIERMRNRLTPPQWQALWGRQAAALAQLFDECAASMPDARRAAQQGRARLDLPLGMRTEYDR</sequence>
<reference evidence="1 2" key="1">
    <citation type="submission" date="2018-02" db="EMBL/GenBank/DDBJ databases">
        <title>Complete genome sequence of Streptomyces dengpaensis, the producer of angucyclines.</title>
        <authorList>
            <person name="Yumei L."/>
        </authorList>
    </citation>
    <scope>NUCLEOTIDE SEQUENCE [LARGE SCALE GENOMIC DNA]</scope>
    <source>
        <strain evidence="1 2">XZHG99</strain>
    </source>
</reference>
<evidence type="ECO:0000313" key="1">
    <source>
        <dbReference type="EMBL" id="AVH55655.1"/>
    </source>
</evidence>
<evidence type="ECO:0000313" key="2">
    <source>
        <dbReference type="Proteomes" id="UP000238413"/>
    </source>
</evidence>
<keyword evidence="2" id="KW-1185">Reference proteome</keyword>
<name>A0ABM6SM27_9ACTN</name>
<accession>A0ABM6SM27</accession>
<proteinExistence type="predicted"/>
<protein>
    <recommendedName>
        <fullName evidence="3">Integrase</fullName>
    </recommendedName>
</protein>